<evidence type="ECO:0000313" key="2">
    <source>
        <dbReference type="Proteomes" id="UP000272025"/>
    </source>
</evidence>
<sequence length="301" mass="34251">LGGPDLVFQFETPEIQKNTVKKSRTLDTKAKQEEALADFLARVPKCEREWTMTRQKTQLYTVEQILDTFQHLTLRPRFAHPSVPYAGSATTPIATVTAYRDLQLELQKHATKSTQLYNYSLILFYCICCVAREYGASVEDVDQAVKECLPGREQSGIYSRRLRRAAKWAACVIEETESSTGHPSSQLFVLCGPPLETYRIWSERAETKDELINKYASVFSPTFMIAHLGLWSLGQVNEALGTDLSPAEYERRALVFQETETLIKSRLCSREDLTNQMEGIRCLRKQESMAVHLGLPHRLVP</sequence>
<dbReference type="RefSeq" id="XP_028467093.1">
    <property type="nucleotide sequence ID" value="XM_028615310.1"/>
</dbReference>
<gene>
    <name evidence="1" type="ORF">SODALDRAFT_398782</name>
</gene>
<dbReference type="GeneID" id="39583787"/>
<accession>A0A3N2PXR3</accession>
<evidence type="ECO:0000313" key="1">
    <source>
        <dbReference type="EMBL" id="ROT39287.1"/>
    </source>
</evidence>
<reference evidence="1 2" key="1">
    <citation type="journal article" date="2018" name="Mol. Ecol.">
        <title>The obligate alkalophilic soda-lake fungus Sodiomyces alkalinus has shifted to a protein diet.</title>
        <authorList>
            <person name="Grum-Grzhimaylo A.A."/>
            <person name="Falkoski D.L."/>
            <person name="van den Heuvel J."/>
            <person name="Valero-Jimenez C.A."/>
            <person name="Min B."/>
            <person name="Choi I.G."/>
            <person name="Lipzen A."/>
            <person name="Daum C.G."/>
            <person name="Aanen D.K."/>
            <person name="Tsang A."/>
            <person name="Henrissat B."/>
            <person name="Bilanenko E.N."/>
            <person name="de Vries R.P."/>
            <person name="van Kan J.A.L."/>
            <person name="Grigoriev I.V."/>
            <person name="Debets A.J.M."/>
        </authorList>
    </citation>
    <scope>NUCLEOTIDE SEQUENCE [LARGE SCALE GENOMIC DNA]</scope>
    <source>
        <strain evidence="1 2">F11</strain>
    </source>
</reference>
<dbReference type="AlphaFoldDB" id="A0A3N2PXR3"/>
<dbReference type="OrthoDB" id="5243811at2759"/>
<dbReference type="Proteomes" id="UP000272025">
    <property type="component" value="Unassembled WGS sequence"/>
</dbReference>
<name>A0A3N2PXR3_SODAK</name>
<proteinExistence type="predicted"/>
<dbReference type="STRING" id="1314773.A0A3N2PXR3"/>
<organism evidence="1 2">
    <name type="scientific">Sodiomyces alkalinus (strain CBS 110278 / VKM F-3762 / F11)</name>
    <name type="common">Alkaliphilic filamentous fungus</name>
    <dbReference type="NCBI Taxonomy" id="1314773"/>
    <lineage>
        <taxon>Eukaryota</taxon>
        <taxon>Fungi</taxon>
        <taxon>Dikarya</taxon>
        <taxon>Ascomycota</taxon>
        <taxon>Pezizomycotina</taxon>
        <taxon>Sordariomycetes</taxon>
        <taxon>Hypocreomycetidae</taxon>
        <taxon>Glomerellales</taxon>
        <taxon>Plectosphaerellaceae</taxon>
        <taxon>Sodiomyces</taxon>
    </lineage>
</organism>
<keyword evidence="2" id="KW-1185">Reference proteome</keyword>
<feature type="non-terminal residue" evidence="1">
    <location>
        <position position="1"/>
    </location>
</feature>
<dbReference type="EMBL" id="ML119054">
    <property type="protein sequence ID" value="ROT39287.1"/>
    <property type="molecule type" value="Genomic_DNA"/>
</dbReference>
<protein>
    <submittedName>
        <fullName evidence="1">Uncharacterized protein</fullName>
    </submittedName>
</protein>